<protein>
    <submittedName>
        <fullName evidence="1">Uncharacterized protein</fullName>
    </submittedName>
</protein>
<gene>
    <name evidence="1" type="ORF">AAEO56_01080</name>
</gene>
<dbReference type="Proteomes" id="UP001464555">
    <property type="component" value="Unassembled WGS sequence"/>
</dbReference>
<organism evidence="1 2">
    <name type="scientific">Flavobacterium arundinis</name>
    <dbReference type="NCBI Taxonomy" id="3139143"/>
    <lineage>
        <taxon>Bacteria</taxon>
        <taxon>Pseudomonadati</taxon>
        <taxon>Bacteroidota</taxon>
        <taxon>Flavobacteriia</taxon>
        <taxon>Flavobacteriales</taxon>
        <taxon>Flavobacteriaceae</taxon>
        <taxon>Flavobacterium</taxon>
    </lineage>
</organism>
<comment type="caution">
    <text evidence="1">The sequence shown here is derived from an EMBL/GenBank/DDBJ whole genome shotgun (WGS) entry which is preliminary data.</text>
</comment>
<name>A0ABU9HRQ2_9FLAO</name>
<accession>A0ABU9HRQ2</accession>
<sequence>MSQISNGNIIPKYKIGTTICIDKIKVLDFYDRYIDHRKAHEQWEIYTLKDDSVLILKPSNEPNKIFVDLHLNIEIGFIGKIWFMEFCKDNHSKIKNLRTGIIMPVSDGAIMSDIYTSKSFGIANHFHNNPKDKQIKVVNHRQ</sequence>
<proteinExistence type="predicted"/>
<dbReference type="RefSeq" id="WP_341695163.1">
    <property type="nucleotide sequence ID" value="NZ_JBBYHR010000001.1"/>
</dbReference>
<evidence type="ECO:0000313" key="2">
    <source>
        <dbReference type="Proteomes" id="UP001464555"/>
    </source>
</evidence>
<keyword evidence="2" id="KW-1185">Reference proteome</keyword>
<evidence type="ECO:0000313" key="1">
    <source>
        <dbReference type="EMBL" id="MEL1242838.1"/>
    </source>
</evidence>
<dbReference type="EMBL" id="JBBYHR010000001">
    <property type="protein sequence ID" value="MEL1242838.1"/>
    <property type="molecule type" value="Genomic_DNA"/>
</dbReference>
<reference evidence="1 2" key="1">
    <citation type="submission" date="2024-04" db="EMBL/GenBank/DDBJ databases">
        <title>Flavobacterium sp. DGU11 16S ribosomal RNA gene Genome sequencing and assembly.</title>
        <authorList>
            <person name="Park S."/>
        </authorList>
    </citation>
    <scope>NUCLEOTIDE SEQUENCE [LARGE SCALE GENOMIC DNA]</scope>
    <source>
        <strain evidence="1 2">DGU11</strain>
    </source>
</reference>